<keyword evidence="1" id="KW-0479">Metal-binding</keyword>
<feature type="domain" description="VOC" evidence="2">
    <location>
        <begin position="161"/>
        <end position="291"/>
    </location>
</feature>
<accession>A0AAD8U6W9</accession>
<evidence type="ECO:0000313" key="3">
    <source>
        <dbReference type="EMBL" id="KAK1704652.1"/>
    </source>
</evidence>
<dbReference type="InterPro" id="IPR051785">
    <property type="entry name" value="MMCE/EMCE_epimerase"/>
</dbReference>
<evidence type="ECO:0000313" key="4">
    <source>
        <dbReference type="Proteomes" id="UP001244207"/>
    </source>
</evidence>
<keyword evidence="4" id="KW-1185">Reference proteome</keyword>
<dbReference type="InterPro" id="IPR029068">
    <property type="entry name" value="Glyas_Bleomycin-R_OHBP_Dase"/>
</dbReference>
<dbReference type="GO" id="GO:0046491">
    <property type="term" value="P:L-methylmalonyl-CoA metabolic process"/>
    <property type="evidence" value="ECO:0007669"/>
    <property type="project" value="TreeGrafter"/>
</dbReference>
<dbReference type="AlphaFoldDB" id="A0AAD8U6W9"/>
<dbReference type="GeneID" id="85390644"/>
<organism evidence="3 4">
    <name type="scientific">Glomerella acutata</name>
    <name type="common">Colletotrichum acutatum</name>
    <dbReference type="NCBI Taxonomy" id="27357"/>
    <lineage>
        <taxon>Eukaryota</taxon>
        <taxon>Fungi</taxon>
        <taxon>Dikarya</taxon>
        <taxon>Ascomycota</taxon>
        <taxon>Pezizomycotina</taxon>
        <taxon>Sordariomycetes</taxon>
        <taxon>Hypocreomycetidae</taxon>
        <taxon>Glomerellales</taxon>
        <taxon>Glomerellaceae</taxon>
        <taxon>Colletotrichum</taxon>
        <taxon>Colletotrichum acutatum species complex</taxon>
    </lineage>
</organism>
<dbReference type="EMBL" id="JAHMHS010000260">
    <property type="protein sequence ID" value="KAK1704652.1"/>
    <property type="molecule type" value="Genomic_DNA"/>
</dbReference>
<dbReference type="FunFam" id="3.10.180.10:FF:000034">
    <property type="entry name" value="Glyoxalase/Bleomycin resistance protein/Dihydroxybiphenyl dioxygenase"/>
    <property type="match status" value="1"/>
</dbReference>
<dbReference type="GO" id="GO:0005739">
    <property type="term" value="C:mitochondrion"/>
    <property type="evidence" value="ECO:0007669"/>
    <property type="project" value="TreeGrafter"/>
</dbReference>
<dbReference type="InterPro" id="IPR004360">
    <property type="entry name" value="Glyas_Fos-R_dOase_dom"/>
</dbReference>
<proteinExistence type="predicted"/>
<dbReference type="Proteomes" id="UP001244207">
    <property type="component" value="Unassembled WGS sequence"/>
</dbReference>
<dbReference type="Pfam" id="PF00903">
    <property type="entry name" value="Glyoxalase"/>
    <property type="match status" value="1"/>
</dbReference>
<dbReference type="GO" id="GO:0046872">
    <property type="term" value="F:metal ion binding"/>
    <property type="evidence" value="ECO:0007669"/>
    <property type="project" value="UniProtKB-KW"/>
</dbReference>
<dbReference type="RefSeq" id="XP_060357453.1">
    <property type="nucleotide sequence ID" value="XM_060506745.1"/>
</dbReference>
<dbReference type="PANTHER" id="PTHR43048">
    <property type="entry name" value="METHYLMALONYL-COA EPIMERASE"/>
    <property type="match status" value="1"/>
</dbReference>
<dbReference type="SUPFAM" id="SSF54593">
    <property type="entry name" value="Glyoxalase/Bleomycin resistance protein/Dihydroxybiphenyl dioxygenase"/>
    <property type="match status" value="1"/>
</dbReference>
<dbReference type="Gene3D" id="3.10.180.10">
    <property type="entry name" value="2,3-Dihydroxybiphenyl 1,2-Dioxygenase, domain 1"/>
    <property type="match status" value="2"/>
</dbReference>
<dbReference type="FunFam" id="3.10.180.10:FF:000039">
    <property type="entry name" value="Trihydroxytoluene oxygenase (AFU_orthologue AFUA_8G02470)"/>
    <property type="match status" value="1"/>
</dbReference>
<evidence type="ECO:0000256" key="1">
    <source>
        <dbReference type="ARBA" id="ARBA00022723"/>
    </source>
</evidence>
<comment type="caution">
    <text evidence="3">The sequence shown here is derived from an EMBL/GenBank/DDBJ whole genome shotgun (WGS) entry which is preliminary data.</text>
</comment>
<name>A0AAD8U6W9_GLOAC</name>
<dbReference type="PANTHER" id="PTHR43048:SF3">
    <property type="entry name" value="METHYLMALONYL-COA EPIMERASE, MITOCHONDRIAL"/>
    <property type="match status" value="1"/>
</dbReference>
<dbReference type="InterPro" id="IPR037523">
    <property type="entry name" value="VOC_core"/>
</dbReference>
<dbReference type="PROSITE" id="PS51819">
    <property type="entry name" value="VOC"/>
    <property type="match status" value="2"/>
</dbReference>
<feature type="domain" description="VOC" evidence="2">
    <location>
        <begin position="10"/>
        <end position="120"/>
    </location>
</feature>
<reference evidence="3" key="1">
    <citation type="submission" date="2021-12" db="EMBL/GenBank/DDBJ databases">
        <title>Comparative genomics, transcriptomics and evolutionary studies reveal genomic signatures of adaptation to plant cell wall in hemibiotrophic fungi.</title>
        <authorList>
            <consortium name="DOE Joint Genome Institute"/>
            <person name="Baroncelli R."/>
            <person name="Diaz J.F."/>
            <person name="Benocci T."/>
            <person name="Peng M."/>
            <person name="Battaglia E."/>
            <person name="Haridas S."/>
            <person name="Andreopoulos W."/>
            <person name="Labutti K."/>
            <person name="Pangilinan J."/>
            <person name="Floch G.L."/>
            <person name="Makela M.R."/>
            <person name="Henrissat B."/>
            <person name="Grigoriev I.V."/>
            <person name="Crouch J.A."/>
            <person name="De Vries R.P."/>
            <person name="Sukno S.A."/>
            <person name="Thon M.R."/>
        </authorList>
    </citation>
    <scope>NUCLEOTIDE SEQUENCE</scope>
    <source>
        <strain evidence="3">CBS 112980</strain>
    </source>
</reference>
<sequence>MPDRKIQLVRLAHVFYKHKNIEEARKFYDDFGFYELERKGNKTFYRGYGTEPFVLCAEEAEEDEFGGPAFVVESLEDLEYASKTLPSATEVHDLKDVPGGGKCVTFKDPVDGWPLHLVYNQTPIQRRDPGFPNLKFNFPEEKHRDVNKKQRFTKRPAPVHKLGHFGVCLTNFDKAYEFYTSNFNLYPSEASIPGLVHAPDNKDKSVTVFFRLARGKEFVDHHCFFFLEGPKFHVHHSSFETHDFDTQVLGHDWLREQGHTLCWGVGRHIMGSQIFDYWFDPSGFIMEHYVDGDLLDDTEKTHHTPAAPDNLHIWGELEPYPKDITYANRCGTGPEVPATFLA</sequence>
<gene>
    <name evidence="3" type="ORF">BDZ83DRAFT_594884</name>
</gene>
<dbReference type="CDD" id="cd07267">
    <property type="entry name" value="THT_Oxygenase_N"/>
    <property type="match status" value="1"/>
</dbReference>
<protein>
    <submittedName>
        <fullName evidence="3">Glyoxalase</fullName>
    </submittedName>
</protein>
<dbReference type="GO" id="GO:0004493">
    <property type="term" value="F:methylmalonyl-CoA epimerase activity"/>
    <property type="evidence" value="ECO:0007669"/>
    <property type="project" value="TreeGrafter"/>
</dbReference>
<evidence type="ECO:0000259" key="2">
    <source>
        <dbReference type="PROSITE" id="PS51819"/>
    </source>
</evidence>